<dbReference type="Proteomes" id="UP000637628">
    <property type="component" value="Unassembled WGS sequence"/>
</dbReference>
<comment type="caution">
    <text evidence="2">The sequence shown here is derived from an EMBL/GenBank/DDBJ whole genome shotgun (WGS) entry which is preliminary data.</text>
</comment>
<keyword evidence="3" id="KW-1185">Reference proteome</keyword>
<dbReference type="Gene3D" id="3.40.630.30">
    <property type="match status" value="1"/>
</dbReference>
<dbReference type="SUPFAM" id="SSF55729">
    <property type="entry name" value="Acyl-CoA N-acyltransferases (Nat)"/>
    <property type="match status" value="1"/>
</dbReference>
<dbReference type="InterPro" id="IPR000182">
    <property type="entry name" value="GNAT_dom"/>
</dbReference>
<dbReference type="Pfam" id="PF08445">
    <property type="entry name" value="FR47"/>
    <property type="match status" value="1"/>
</dbReference>
<sequence length="283" mass="30683">MVRIGEHGFMRSDGWHLTDDVPGRVVDFLRSRPALHTMQLTVTAQPRARGTLFGWLETEGAVRGFLYRLSSHRVHLTRLSPEQAESLVVHLGAAGQQLTGVTSDHDTATAFAEAWRRHTGVEATPNWWGRLHRLGTLTPPEPEPAGAARLAGPADLDQVIRWCGDFATAVDDSLDPAAWASSRYADKHFTFWETPTGEPVSMAGSTRLIGGMVRVDPVYTPAHLRGRGYAGAVTVAVSAAALAAGAGDVVLFTNPANRTSNDLYRRIGYVPLAELTGYAFSRT</sequence>
<organism evidence="2 3">
    <name type="scientific">Paractinoplanes durhamensis</name>
    <dbReference type="NCBI Taxonomy" id="113563"/>
    <lineage>
        <taxon>Bacteria</taxon>
        <taxon>Bacillati</taxon>
        <taxon>Actinomycetota</taxon>
        <taxon>Actinomycetes</taxon>
        <taxon>Micromonosporales</taxon>
        <taxon>Micromonosporaceae</taxon>
        <taxon>Paractinoplanes</taxon>
    </lineage>
</organism>
<evidence type="ECO:0000313" key="2">
    <source>
        <dbReference type="EMBL" id="GIE04981.1"/>
    </source>
</evidence>
<feature type="domain" description="N-acetyltransferase" evidence="1">
    <location>
        <begin position="146"/>
        <end position="283"/>
    </location>
</feature>
<evidence type="ECO:0000313" key="3">
    <source>
        <dbReference type="Proteomes" id="UP000637628"/>
    </source>
</evidence>
<accession>A0ABQ3Z5B1</accession>
<evidence type="ECO:0000259" key="1">
    <source>
        <dbReference type="PROSITE" id="PS51186"/>
    </source>
</evidence>
<proteinExistence type="predicted"/>
<gene>
    <name evidence="2" type="ORF">Adu01nite_63310</name>
</gene>
<protein>
    <submittedName>
        <fullName evidence="2">N-acetyltransferase</fullName>
    </submittedName>
</protein>
<dbReference type="InterPro" id="IPR016181">
    <property type="entry name" value="Acyl_CoA_acyltransferase"/>
</dbReference>
<dbReference type="InterPro" id="IPR013653">
    <property type="entry name" value="GCN5-like_dom"/>
</dbReference>
<dbReference type="PROSITE" id="PS51186">
    <property type="entry name" value="GNAT"/>
    <property type="match status" value="1"/>
</dbReference>
<name>A0ABQ3Z5B1_9ACTN</name>
<reference evidence="2 3" key="1">
    <citation type="submission" date="2021-01" db="EMBL/GenBank/DDBJ databases">
        <title>Whole genome shotgun sequence of Actinoplanes durhamensis NBRC 14914.</title>
        <authorList>
            <person name="Komaki H."/>
            <person name="Tamura T."/>
        </authorList>
    </citation>
    <scope>NUCLEOTIDE SEQUENCE [LARGE SCALE GENOMIC DNA]</scope>
    <source>
        <strain evidence="2 3">NBRC 14914</strain>
    </source>
</reference>
<dbReference type="EMBL" id="BOML01000051">
    <property type="protein sequence ID" value="GIE04981.1"/>
    <property type="molecule type" value="Genomic_DNA"/>
</dbReference>